<organism evidence="1 2">
    <name type="scientific">Streptomyces heilongjiangensis</name>
    <dbReference type="NCBI Taxonomy" id="945052"/>
    <lineage>
        <taxon>Bacteria</taxon>
        <taxon>Bacillati</taxon>
        <taxon>Actinomycetota</taxon>
        <taxon>Actinomycetes</taxon>
        <taxon>Kitasatosporales</taxon>
        <taxon>Streptomycetaceae</taxon>
        <taxon>Streptomyces</taxon>
    </lineage>
</organism>
<keyword evidence="2" id="KW-1185">Reference proteome</keyword>
<evidence type="ECO:0000313" key="2">
    <source>
        <dbReference type="Proteomes" id="UP001596112"/>
    </source>
</evidence>
<dbReference type="RefSeq" id="WP_272168090.1">
    <property type="nucleotide sequence ID" value="NZ_JAQOSL010000002.1"/>
</dbReference>
<proteinExistence type="predicted"/>
<accession>A0ABW1B3E0</accession>
<gene>
    <name evidence="1" type="ORF">ACFQGO_09235</name>
</gene>
<comment type="caution">
    <text evidence="1">The sequence shown here is derived from an EMBL/GenBank/DDBJ whole genome shotgun (WGS) entry which is preliminary data.</text>
</comment>
<reference evidence="2" key="1">
    <citation type="journal article" date="2019" name="Int. J. Syst. Evol. Microbiol.">
        <title>The Global Catalogue of Microorganisms (GCM) 10K type strain sequencing project: providing services to taxonomists for standard genome sequencing and annotation.</title>
        <authorList>
            <consortium name="The Broad Institute Genomics Platform"/>
            <consortium name="The Broad Institute Genome Sequencing Center for Infectious Disease"/>
            <person name="Wu L."/>
            <person name="Ma J."/>
        </authorList>
    </citation>
    <scope>NUCLEOTIDE SEQUENCE [LARGE SCALE GENOMIC DNA]</scope>
    <source>
        <strain evidence="2">JCM 9918</strain>
    </source>
</reference>
<evidence type="ECO:0000313" key="1">
    <source>
        <dbReference type="EMBL" id="MFC5807687.1"/>
    </source>
</evidence>
<sequence length="57" mass="6083">MRRIRTAEAIAIYAVLPSDTLASGALASGVLASGARVRCPGRTQERPKSICFNSRVH</sequence>
<name>A0ABW1B3E0_9ACTN</name>
<dbReference type="EMBL" id="JBHSNZ010000005">
    <property type="protein sequence ID" value="MFC5807687.1"/>
    <property type="molecule type" value="Genomic_DNA"/>
</dbReference>
<dbReference type="Proteomes" id="UP001596112">
    <property type="component" value="Unassembled WGS sequence"/>
</dbReference>
<protein>
    <submittedName>
        <fullName evidence="1">Uncharacterized protein</fullName>
    </submittedName>
</protein>